<feature type="compositionally biased region" description="Polar residues" evidence="3">
    <location>
        <begin position="325"/>
        <end position="334"/>
    </location>
</feature>
<dbReference type="Gene3D" id="3.40.1090.10">
    <property type="entry name" value="Cytosolic phospholipase A2 catalytic domain"/>
    <property type="match status" value="1"/>
</dbReference>
<dbReference type="SUPFAM" id="SSF52151">
    <property type="entry name" value="FabD/lysophospholipase-like"/>
    <property type="match status" value="1"/>
</dbReference>
<feature type="short sequence motif" description="DGA/G" evidence="2">
    <location>
        <begin position="173"/>
        <end position="175"/>
    </location>
</feature>
<feature type="active site" description="Nucleophile" evidence="2">
    <location>
        <position position="53"/>
    </location>
</feature>
<feature type="domain" description="PNPLA" evidence="4">
    <location>
        <begin position="1"/>
        <end position="186"/>
    </location>
</feature>
<keyword evidence="1 2" id="KW-0443">Lipid metabolism</keyword>
<keyword evidence="2" id="KW-0442">Lipid degradation</keyword>
<dbReference type="AlphaFoldDB" id="A0A8S4NJN4"/>
<comment type="caution">
    <text evidence="5">The sequence shown here is derived from an EMBL/GenBank/DDBJ whole genome shotgun (WGS) entry which is preliminary data.</text>
</comment>
<dbReference type="PROSITE" id="PS51635">
    <property type="entry name" value="PNPLA"/>
    <property type="match status" value="1"/>
</dbReference>
<dbReference type="Pfam" id="PF01734">
    <property type="entry name" value="Patatin"/>
    <property type="match status" value="1"/>
</dbReference>
<evidence type="ECO:0000256" key="2">
    <source>
        <dbReference type="PROSITE-ProRule" id="PRU01161"/>
    </source>
</evidence>
<name>A0A8S4NJN4_OWEFU</name>
<feature type="short sequence motif" description="GXSXG" evidence="2">
    <location>
        <begin position="51"/>
        <end position="55"/>
    </location>
</feature>
<keyword evidence="6" id="KW-1185">Reference proteome</keyword>
<dbReference type="PANTHER" id="PTHR12406:SF7">
    <property type="entry name" value="PATATIN-LIKE PHOSPHOLIPASE DOMAIN-CONTAINING PROTEIN 4"/>
    <property type="match status" value="1"/>
</dbReference>
<evidence type="ECO:0000313" key="5">
    <source>
        <dbReference type="EMBL" id="CAH1781761.1"/>
    </source>
</evidence>
<reference evidence="5" key="1">
    <citation type="submission" date="2022-03" db="EMBL/GenBank/DDBJ databases">
        <authorList>
            <person name="Martin C."/>
        </authorList>
    </citation>
    <scope>NUCLEOTIDE SEQUENCE</scope>
</reference>
<dbReference type="InterPro" id="IPR002641">
    <property type="entry name" value="PNPLA_dom"/>
</dbReference>
<gene>
    <name evidence="5" type="ORF">OFUS_LOCUS8292</name>
</gene>
<evidence type="ECO:0000313" key="6">
    <source>
        <dbReference type="Proteomes" id="UP000749559"/>
    </source>
</evidence>
<accession>A0A8S4NJN4</accession>
<protein>
    <recommendedName>
        <fullName evidence="4">PNPLA domain-containing protein</fullName>
    </recommendedName>
</protein>
<evidence type="ECO:0000256" key="3">
    <source>
        <dbReference type="SAM" id="MobiDB-lite"/>
    </source>
</evidence>
<feature type="compositionally biased region" description="Basic and acidic residues" evidence="3">
    <location>
        <begin position="335"/>
        <end position="346"/>
    </location>
</feature>
<evidence type="ECO:0000259" key="4">
    <source>
        <dbReference type="PROSITE" id="PS51635"/>
    </source>
</evidence>
<dbReference type="Proteomes" id="UP000749559">
    <property type="component" value="Unassembled WGS sequence"/>
</dbReference>
<dbReference type="GO" id="GO:0004806">
    <property type="term" value="F:triacylglycerol lipase activity"/>
    <property type="evidence" value="ECO:0007669"/>
    <property type="project" value="TreeGrafter"/>
</dbReference>
<dbReference type="PANTHER" id="PTHR12406">
    <property type="entry name" value="CALCIUM-INDEPENDENT PHOSPHOLIPASE A2 IPLA2 -RELATED"/>
    <property type="match status" value="1"/>
</dbReference>
<dbReference type="GO" id="GO:0005737">
    <property type="term" value="C:cytoplasm"/>
    <property type="evidence" value="ECO:0007669"/>
    <property type="project" value="TreeGrafter"/>
</dbReference>
<proteinExistence type="predicted"/>
<evidence type="ECO:0000256" key="1">
    <source>
        <dbReference type="ARBA" id="ARBA00023098"/>
    </source>
</evidence>
<organism evidence="5 6">
    <name type="scientific">Owenia fusiformis</name>
    <name type="common">Polychaete worm</name>
    <dbReference type="NCBI Taxonomy" id="6347"/>
    <lineage>
        <taxon>Eukaryota</taxon>
        <taxon>Metazoa</taxon>
        <taxon>Spiralia</taxon>
        <taxon>Lophotrochozoa</taxon>
        <taxon>Annelida</taxon>
        <taxon>Polychaeta</taxon>
        <taxon>Sedentaria</taxon>
        <taxon>Canalipalpata</taxon>
        <taxon>Sabellida</taxon>
        <taxon>Oweniida</taxon>
        <taxon>Oweniidae</taxon>
        <taxon>Owenia</taxon>
    </lineage>
</organism>
<comment type="caution">
    <text evidence="2">Lacks conserved residue(s) required for the propagation of feature annotation.</text>
</comment>
<dbReference type="EMBL" id="CAIIXF020000004">
    <property type="protein sequence ID" value="CAH1781761.1"/>
    <property type="molecule type" value="Genomic_DNA"/>
</dbReference>
<keyword evidence="2" id="KW-0378">Hydrolase</keyword>
<feature type="compositionally biased region" description="Basic and acidic residues" evidence="3">
    <location>
        <begin position="302"/>
        <end position="322"/>
    </location>
</feature>
<dbReference type="InterPro" id="IPR016035">
    <property type="entry name" value="Acyl_Trfase/lysoPLipase"/>
</dbReference>
<dbReference type="GO" id="GO:0019433">
    <property type="term" value="P:triglyceride catabolic process"/>
    <property type="evidence" value="ECO:0007669"/>
    <property type="project" value="TreeGrafter"/>
</dbReference>
<dbReference type="GO" id="GO:0005811">
    <property type="term" value="C:lipid droplet"/>
    <property type="evidence" value="ECO:0007669"/>
    <property type="project" value="TreeGrafter"/>
</dbReference>
<sequence>MPRWTLRQGRVWCLHCRDQDTHFNHANIKPEFCWMWLPGDLPLREVQCIAGASAGSLAASAIVAGPDKLGECVKFCFSLAEAQENQRFGMLTPKFSLLKPLEEFLHTMLPNDAHVTSSGKLFVSLTEMSSNKNVLKSTFETKDELIQCLLGSSCIPHVTGTTPIEINGKKYKDGGITDNLPIFKNGRTIRVTPFCGRQEISPHDKRGRGWYLTYCNEEFQVNANNLIRGYHAFSPPQKDLMWMYYYQGYFDATRFLKAENLYDDVTGQDDVPKSENMPDSHSGIENCVHPQVNMSPKSIRLTKSDTDIHSLEEKEENQDARKRCASSNGSNTNARESDKVQFESTL</sequence>
<dbReference type="InterPro" id="IPR033562">
    <property type="entry name" value="PLPL"/>
</dbReference>
<dbReference type="GO" id="GO:0016020">
    <property type="term" value="C:membrane"/>
    <property type="evidence" value="ECO:0007669"/>
    <property type="project" value="TreeGrafter"/>
</dbReference>
<dbReference type="OrthoDB" id="197155at2759"/>
<feature type="region of interest" description="Disordered" evidence="3">
    <location>
        <begin position="267"/>
        <end position="346"/>
    </location>
</feature>
<dbReference type="GO" id="GO:0055088">
    <property type="term" value="P:lipid homeostasis"/>
    <property type="evidence" value="ECO:0007669"/>
    <property type="project" value="TreeGrafter"/>
</dbReference>
<feature type="active site" description="Proton acceptor" evidence="2">
    <location>
        <position position="173"/>
    </location>
</feature>